<feature type="active site" evidence="13">
    <location>
        <position position="245"/>
    </location>
</feature>
<accession>A0A9P4J066</accession>
<feature type="chain" id="PRO_5040146136" evidence="15">
    <location>
        <begin position="25"/>
        <end position="403"/>
    </location>
</feature>
<comment type="similarity">
    <text evidence="2 14">Belongs to the glycosyl hydrolase 28 family.</text>
</comment>
<dbReference type="GO" id="GO:0004650">
    <property type="term" value="F:polygalacturonase activity"/>
    <property type="evidence" value="ECO:0007669"/>
    <property type="project" value="InterPro"/>
</dbReference>
<evidence type="ECO:0000256" key="4">
    <source>
        <dbReference type="ARBA" id="ARBA00022729"/>
    </source>
</evidence>
<dbReference type="Gene3D" id="2.160.20.10">
    <property type="entry name" value="Single-stranded right-handed beta-helix, Pectin lyase-like"/>
    <property type="match status" value="1"/>
</dbReference>
<dbReference type="GO" id="GO:0071555">
    <property type="term" value="P:cell wall organization"/>
    <property type="evidence" value="ECO:0007669"/>
    <property type="project" value="UniProtKB-KW"/>
</dbReference>
<evidence type="ECO:0000256" key="1">
    <source>
        <dbReference type="ARBA" id="ARBA00004613"/>
    </source>
</evidence>
<keyword evidence="8" id="KW-0119">Carbohydrate metabolism</keyword>
<dbReference type="SUPFAM" id="SSF51126">
    <property type="entry name" value="Pectin lyase-like"/>
    <property type="match status" value="1"/>
</dbReference>
<reference evidence="16" key="1">
    <citation type="journal article" date="2020" name="Stud. Mycol.">
        <title>101 Dothideomycetes genomes: a test case for predicting lifestyles and emergence of pathogens.</title>
        <authorList>
            <person name="Haridas S."/>
            <person name="Albert R."/>
            <person name="Binder M."/>
            <person name="Bloem J."/>
            <person name="Labutti K."/>
            <person name="Salamov A."/>
            <person name="Andreopoulos B."/>
            <person name="Baker S."/>
            <person name="Barry K."/>
            <person name="Bills G."/>
            <person name="Bluhm B."/>
            <person name="Cannon C."/>
            <person name="Castanera R."/>
            <person name="Culley D."/>
            <person name="Daum C."/>
            <person name="Ezra D."/>
            <person name="Gonzalez J."/>
            <person name="Henrissat B."/>
            <person name="Kuo A."/>
            <person name="Liang C."/>
            <person name="Lipzen A."/>
            <person name="Lutzoni F."/>
            <person name="Magnuson J."/>
            <person name="Mondo S."/>
            <person name="Nolan M."/>
            <person name="Ohm R."/>
            <person name="Pangilinan J."/>
            <person name="Park H.-J."/>
            <person name="Ramirez L."/>
            <person name="Alfaro M."/>
            <person name="Sun H."/>
            <person name="Tritt A."/>
            <person name="Yoshinaga Y."/>
            <person name="Zwiers L.-H."/>
            <person name="Turgeon B."/>
            <person name="Goodwin S."/>
            <person name="Spatafora J."/>
            <person name="Crous P."/>
            <person name="Grigoriev I."/>
        </authorList>
    </citation>
    <scope>NUCLEOTIDE SEQUENCE</scope>
    <source>
        <strain evidence="16">CBS 260.36</strain>
    </source>
</reference>
<dbReference type="GO" id="GO:0005576">
    <property type="term" value="C:extracellular region"/>
    <property type="evidence" value="ECO:0007669"/>
    <property type="project" value="UniProtKB-SubCell"/>
</dbReference>
<evidence type="ECO:0000256" key="12">
    <source>
        <dbReference type="ARBA" id="ARBA00037278"/>
    </source>
</evidence>
<dbReference type="PANTHER" id="PTHR31736:SF9">
    <property type="entry name" value="ENDO-XYLOGALACTURONAN HYDROLASE A-RELATED"/>
    <property type="match status" value="1"/>
</dbReference>
<evidence type="ECO:0000256" key="6">
    <source>
        <dbReference type="ARBA" id="ARBA00022801"/>
    </source>
</evidence>
<dbReference type="InterPro" id="IPR006626">
    <property type="entry name" value="PbH1"/>
</dbReference>
<keyword evidence="17" id="KW-1185">Reference proteome</keyword>
<evidence type="ECO:0000256" key="5">
    <source>
        <dbReference type="ARBA" id="ARBA00022737"/>
    </source>
</evidence>
<dbReference type="InterPro" id="IPR012334">
    <property type="entry name" value="Pectin_lyas_fold"/>
</dbReference>
<keyword evidence="3" id="KW-0964">Secreted</keyword>
<dbReference type="Proteomes" id="UP000799439">
    <property type="component" value="Unassembled WGS sequence"/>
</dbReference>
<comment type="caution">
    <text evidence="16">The sequence shown here is derived from an EMBL/GenBank/DDBJ whole genome shotgun (WGS) entry which is preliminary data.</text>
</comment>
<dbReference type="PANTHER" id="PTHR31736">
    <property type="match status" value="1"/>
</dbReference>
<dbReference type="AlphaFoldDB" id="A0A9P4J066"/>
<gene>
    <name evidence="16" type="ORF">K461DRAFT_286583</name>
</gene>
<evidence type="ECO:0000256" key="2">
    <source>
        <dbReference type="ARBA" id="ARBA00008834"/>
    </source>
</evidence>
<dbReference type="GO" id="GO:0045490">
    <property type="term" value="P:pectin catabolic process"/>
    <property type="evidence" value="ECO:0007669"/>
    <property type="project" value="UniProtKB-ARBA"/>
</dbReference>
<dbReference type="EMBL" id="ML996086">
    <property type="protein sequence ID" value="KAF2152791.1"/>
    <property type="molecule type" value="Genomic_DNA"/>
</dbReference>
<evidence type="ECO:0000313" key="16">
    <source>
        <dbReference type="EMBL" id="KAF2152791.1"/>
    </source>
</evidence>
<keyword evidence="11" id="KW-0624">Polysaccharide degradation</keyword>
<proteinExistence type="inferred from homology"/>
<evidence type="ECO:0000256" key="10">
    <source>
        <dbReference type="ARBA" id="ARBA00023316"/>
    </source>
</evidence>
<dbReference type="Pfam" id="PF00295">
    <property type="entry name" value="Glyco_hydro_28"/>
    <property type="match status" value="1"/>
</dbReference>
<dbReference type="PROSITE" id="PS00502">
    <property type="entry name" value="POLYGALACTURONASE"/>
    <property type="match status" value="1"/>
</dbReference>
<evidence type="ECO:0000256" key="7">
    <source>
        <dbReference type="ARBA" id="ARBA00023180"/>
    </source>
</evidence>
<evidence type="ECO:0000256" key="9">
    <source>
        <dbReference type="ARBA" id="ARBA00023295"/>
    </source>
</evidence>
<dbReference type="InterPro" id="IPR000743">
    <property type="entry name" value="Glyco_hydro_28"/>
</dbReference>
<keyword evidence="7" id="KW-0325">Glycoprotein</keyword>
<evidence type="ECO:0000256" key="3">
    <source>
        <dbReference type="ARBA" id="ARBA00022525"/>
    </source>
</evidence>
<keyword evidence="5" id="KW-0677">Repeat</keyword>
<keyword evidence="6 14" id="KW-0378">Hydrolase</keyword>
<organism evidence="16 17">
    <name type="scientific">Myriangium duriaei CBS 260.36</name>
    <dbReference type="NCBI Taxonomy" id="1168546"/>
    <lineage>
        <taxon>Eukaryota</taxon>
        <taxon>Fungi</taxon>
        <taxon>Dikarya</taxon>
        <taxon>Ascomycota</taxon>
        <taxon>Pezizomycotina</taxon>
        <taxon>Dothideomycetes</taxon>
        <taxon>Dothideomycetidae</taxon>
        <taxon>Myriangiales</taxon>
        <taxon>Myriangiaceae</taxon>
        <taxon>Myriangium</taxon>
    </lineage>
</organism>
<comment type="function">
    <text evidence="12">Pectinolytic enzyme involved in the degradation of xylogalacturonan (xga), a galacturonan backbone heavily substituted with xylose, and which is one important component of the hairy regions of pectin. Activity requires a galacturonic acid backbone substituted with xylose.</text>
</comment>
<dbReference type="InterPro" id="IPR011050">
    <property type="entry name" value="Pectin_lyase_fold/virulence"/>
</dbReference>
<comment type="subcellular location">
    <subcellularLocation>
        <location evidence="1">Secreted</location>
    </subcellularLocation>
</comment>
<name>A0A9P4J066_9PEZI</name>
<evidence type="ECO:0000256" key="8">
    <source>
        <dbReference type="ARBA" id="ARBA00023277"/>
    </source>
</evidence>
<feature type="signal peptide" evidence="15">
    <location>
        <begin position="1"/>
        <end position="24"/>
    </location>
</feature>
<keyword evidence="4 15" id="KW-0732">Signal</keyword>
<protein>
    <submittedName>
        <fullName evidence="16">Glycoside hydrolase family 28 protein</fullName>
    </submittedName>
</protein>
<evidence type="ECO:0000313" key="17">
    <source>
        <dbReference type="Proteomes" id="UP000799439"/>
    </source>
</evidence>
<keyword evidence="9 14" id="KW-0326">Glycosidase</keyword>
<evidence type="ECO:0000256" key="11">
    <source>
        <dbReference type="ARBA" id="ARBA00023326"/>
    </source>
</evidence>
<evidence type="ECO:0000256" key="14">
    <source>
        <dbReference type="RuleBase" id="RU361169"/>
    </source>
</evidence>
<sequence>MLPRTLLPLPIFVASSAFSQPLSCAIPTGCVPEAAGDLSIDDVPTIEAAIKSCGSGGTISIPAGTTYSIRSPLHFDGCNGCAFEIEGTLLVSDDVDYWSRQSSIIVMSGIKDASMYSATGSGLIDGNGQRAWDAFAGNSSLSRPVLHSIQGGSSNITIRDLKIRNAPTFSFTVGGGSTGINYNGLDLNAVSSSNNVAKNTDGFDIGASTYVTISSTTVTNDDDCVAFKPGSNFATVRNLTCFGSHGVSIGSLGRTPGITDTVSNILVSEIAMHNSTKAVGIKLWPGGSSYGTAVVSNVTFEHVIVASSDYAAQIMTCYGGSSAAYCASNPSTAKISGVVFRDFKGTTSAKYAPNIANLDCSPKGICDVHLEDWSVKAPKGTATILEDNLPDTTGLPFATGASG</sequence>
<dbReference type="SMART" id="SM00710">
    <property type="entry name" value="PbH1"/>
    <property type="match status" value="5"/>
</dbReference>
<evidence type="ECO:0000256" key="15">
    <source>
        <dbReference type="SAM" id="SignalP"/>
    </source>
</evidence>
<keyword evidence="10" id="KW-0961">Cell wall biogenesis/degradation</keyword>
<evidence type="ECO:0000256" key="13">
    <source>
        <dbReference type="PROSITE-ProRule" id="PRU10052"/>
    </source>
</evidence>
<dbReference type="OrthoDB" id="187139at2759"/>